<dbReference type="GO" id="GO:0007276">
    <property type="term" value="P:gamete generation"/>
    <property type="evidence" value="ECO:0007669"/>
    <property type="project" value="InterPro"/>
</dbReference>
<evidence type="ECO:0000313" key="4">
    <source>
        <dbReference type="Proteomes" id="UP000011518"/>
    </source>
</evidence>
<feature type="region of interest" description="Disordered" evidence="2">
    <location>
        <begin position="1"/>
        <end position="44"/>
    </location>
</feature>
<feature type="compositionally biased region" description="Basic and acidic residues" evidence="2">
    <location>
        <begin position="24"/>
        <end position="34"/>
    </location>
</feature>
<dbReference type="InterPro" id="IPR042567">
    <property type="entry name" value="SPIN/Ssty_sf"/>
</dbReference>
<reference evidence="4" key="2">
    <citation type="journal article" date="2013" name="Nat. Commun.">
        <title>Genome of the Chinese tree shrew.</title>
        <authorList>
            <person name="Fan Y."/>
            <person name="Huang Z.Y."/>
            <person name="Cao C.C."/>
            <person name="Chen C.S."/>
            <person name="Chen Y.X."/>
            <person name="Fan D.D."/>
            <person name="He J."/>
            <person name="Hou H.L."/>
            <person name="Hu L."/>
            <person name="Hu X.T."/>
            <person name="Jiang X.T."/>
            <person name="Lai R."/>
            <person name="Lang Y.S."/>
            <person name="Liang B."/>
            <person name="Liao S.G."/>
            <person name="Mu D."/>
            <person name="Ma Y.Y."/>
            <person name="Niu Y.Y."/>
            <person name="Sun X.Q."/>
            <person name="Xia J.Q."/>
            <person name="Xiao J."/>
            <person name="Xiong Z.Q."/>
            <person name="Xu L."/>
            <person name="Yang L."/>
            <person name="Zhang Y."/>
            <person name="Zhao W."/>
            <person name="Zhao X.D."/>
            <person name="Zheng Y.T."/>
            <person name="Zhou J.M."/>
            <person name="Zhu Y.B."/>
            <person name="Zhang G.J."/>
            <person name="Wang J."/>
            <person name="Yao Y.G."/>
        </authorList>
    </citation>
    <scope>NUCLEOTIDE SEQUENCE [LARGE SCALE GENOMIC DNA]</scope>
</reference>
<reference evidence="4" key="1">
    <citation type="submission" date="2012-07" db="EMBL/GenBank/DDBJ databases">
        <title>Genome of the Chinese tree shrew, a rising model animal genetically related to primates.</title>
        <authorList>
            <person name="Zhang G."/>
            <person name="Fan Y."/>
            <person name="Yao Y."/>
            <person name="Huang Z."/>
        </authorList>
    </citation>
    <scope>NUCLEOTIDE SEQUENCE [LARGE SCALE GENOMIC DNA]</scope>
</reference>
<organism evidence="3 4">
    <name type="scientific">Tupaia chinensis</name>
    <name type="common">Chinese tree shrew</name>
    <name type="synonym">Tupaia belangeri chinensis</name>
    <dbReference type="NCBI Taxonomy" id="246437"/>
    <lineage>
        <taxon>Eukaryota</taxon>
        <taxon>Metazoa</taxon>
        <taxon>Chordata</taxon>
        <taxon>Craniata</taxon>
        <taxon>Vertebrata</taxon>
        <taxon>Euteleostomi</taxon>
        <taxon>Mammalia</taxon>
        <taxon>Eutheria</taxon>
        <taxon>Euarchontoglires</taxon>
        <taxon>Scandentia</taxon>
        <taxon>Tupaiidae</taxon>
        <taxon>Tupaia</taxon>
    </lineage>
</organism>
<protein>
    <submittedName>
        <fullName evidence="3">Spindlin-1</fullName>
    </submittedName>
</protein>
<keyword evidence="4" id="KW-1185">Reference proteome</keyword>
<dbReference type="Proteomes" id="UP000011518">
    <property type="component" value="Unassembled WGS sequence"/>
</dbReference>
<accession>L9KVT6</accession>
<gene>
    <name evidence="3" type="ORF">TREES_T100008939</name>
</gene>
<dbReference type="AlphaFoldDB" id="L9KVT6"/>
<dbReference type="Pfam" id="PF02513">
    <property type="entry name" value="Spin-Ssty"/>
    <property type="match status" value="1"/>
</dbReference>
<evidence type="ECO:0000313" key="3">
    <source>
        <dbReference type="EMBL" id="ELW67020.1"/>
    </source>
</evidence>
<sequence>MGTSNPVSPPPPPPSAAGFSMGGEGEKEPCDPVEKSCSGPGARKPSLYLIKYDGLDCVYGLELNKAVMISLTMAKSDSNQTVPCLLPNTCDFPPCLRANLLLLRHEML</sequence>
<evidence type="ECO:0000256" key="1">
    <source>
        <dbReference type="ARBA" id="ARBA00009467"/>
    </source>
</evidence>
<dbReference type="Gene3D" id="2.80.10.70">
    <property type="entry name" value="Spindlin/Ssty"/>
    <property type="match status" value="1"/>
</dbReference>
<comment type="similarity">
    <text evidence="1">Belongs to the SPIN/STSY family.</text>
</comment>
<name>L9KVT6_TUPCH</name>
<dbReference type="EMBL" id="KB320630">
    <property type="protein sequence ID" value="ELW67020.1"/>
    <property type="molecule type" value="Genomic_DNA"/>
</dbReference>
<dbReference type="InParanoid" id="L9KVT6"/>
<evidence type="ECO:0000256" key="2">
    <source>
        <dbReference type="SAM" id="MobiDB-lite"/>
    </source>
</evidence>
<proteinExistence type="inferred from homology"/>
<dbReference type="InterPro" id="IPR003671">
    <property type="entry name" value="SPIN/Ssty"/>
</dbReference>